<dbReference type="InterPro" id="IPR017475">
    <property type="entry name" value="EPS_sugar_tfrase"/>
</dbReference>
<keyword evidence="6 8" id="KW-0472">Membrane</keyword>
<keyword evidence="4 8" id="KW-0812">Transmembrane</keyword>
<feature type="domain" description="Bacterial sugar transferase" evidence="9">
    <location>
        <begin position="306"/>
        <end position="494"/>
    </location>
</feature>
<dbReference type="PANTHER" id="PTHR30576">
    <property type="entry name" value="COLANIC BIOSYNTHESIS UDP-GLUCOSE LIPID CARRIER TRANSFERASE"/>
    <property type="match status" value="1"/>
</dbReference>
<comment type="subcellular location">
    <subcellularLocation>
        <location evidence="1">Membrane</location>
        <topology evidence="1">Multi-pass membrane protein</topology>
    </subcellularLocation>
</comment>
<keyword evidence="5 8" id="KW-1133">Transmembrane helix</keyword>
<evidence type="ECO:0000313" key="10">
    <source>
        <dbReference type="EMBL" id="MDQ7250204.1"/>
    </source>
</evidence>
<comment type="caution">
    <text evidence="10">The sequence shown here is derived from an EMBL/GenBank/DDBJ whole genome shotgun (WGS) entry which is preliminary data.</text>
</comment>
<feature type="transmembrane region" description="Helical" evidence="8">
    <location>
        <begin position="308"/>
        <end position="332"/>
    </location>
</feature>
<keyword evidence="7" id="KW-0270">Exopolysaccharide synthesis</keyword>
<comment type="similarity">
    <text evidence="2">Belongs to the bacterial sugar transferase family.</text>
</comment>
<proteinExistence type="inferred from homology"/>
<feature type="transmembrane region" description="Helical" evidence="8">
    <location>
        <begin position="35"/>
        <end position="57"/>
    </location>
</feature>
<feature type="transmembrane region" description="Helical" evidence="8">
    <location>
        <begin position="107"/>
        <end position="126"/>
    </location>
</feature>
<evidence type="ECO:0000256" key="5">
    <source>
        <dbReference type="ARBA" id="ARBA00022989"/>
    </source>
</evidence>
<evidence type="ECO:0000256" key="3">
    <source>
        <dbReference type="ARBA" id="ARBA00022679"/>
    </source>
</evidence>
<evidence type="ECO:0000256" key="7">
    <source>
        <dbReference type="ARBA" id="ARBA00023169"/>
    </source>
</evidence>
<dbReference type="SUPFAM" id="SSF51735">
    <property type="entry name" value="NAD(P)-binding Rossmann-fold domains"/>
    <property type="match status" value="1"/>
</dbReference>
<dbReference type="Proteomes" id="UP001230156">
    <property type="component" value="Unassembled WGS sequence"/>
</dbReference>
<protein>
    <submittedName>
        <fullName evidence="10">Exopolysaccharide biosynthesis polyprenyl glycosylphosphotransferase</fullName>
    </submittedName>
</protein>
<dbReference type="Pfam" id="PF13727">
    <property type="entry name" value="CoA_binding_3"/>
    <property type="match status" value="1"/>
</dbReference>
<evidence type="ECO:0000313" key="11">
    <source>
        <dbReference type="Proteomes" id="UP001230156"/>
    </source>
</evidence>
<dbReference type="Pfam" id="PF02397">
    <property type="entry name" value="Bac_transf"/>
    <property type="match status" value="1"/>
</dbReference>
<evidence type="ECO:0000256" key="4">
    <source>
        <dbReference type="ARBA" id="ARBA00022692"/>
    </source>
</evidence>
<organism evidence="10 11">
    <name type="scientific">Dongia sedimenti</name>
    <dbReference type="NCBI Taxonomy" id="3064282"/>
    <lineage>
        <taxon>Bacteria</taxon>
        <taxon>Pseudomonadati</taxon>
        <taxon>Pseudomonadota</taxon>
        <taxon>Alphaproteobacteria</taxon>
        <taxon>Rhodospirillales</taxon>
        <taxon>Dongiaceae</taxon>
        <taxon>Dongia</taxon>
    </lineage>
</organism>
<evidence type="ECO:0000259" key="9">
    <source>
        <dbReference type="Pfam" id="PF02397"/>
    </source>
</evidence>
<keyword evidence="11" id="KW-1185">Reference proteome</keyword>
<evidence type="ECO:0000256" key="1">
    <source>
        <dbReference type="ARBA" id="ARBA00004141"/>
    </source>
</evidence>
<dbReference type="RefSeq" id="WP_379959152.1">
    <property type="nucleotide sequence ID" value="NZ_JAUYVI010000006.1"/>
</dbReference>
<feature type="transmembrane region" description="Helical" evidence="8">
    <location>
        <begin position="63"/>
        <end position="86"/>
    </location>
</feature>
<dbReference type="InterPro" id="IPR003362">
    <property type="entry name" value="Bact_transf"/>
</dbReference>
<evidence type="ECO:0000256" key="8">
    <source>
        <dbReference type="SAM" id="Phobius"/>
    </source>
</evidence>
<dbReference type="InterPro" id="IPR036291">
    <property type="entry name" value="NAD(P)-bd_dom_sf"/>
</dbReference>
<evidence type="ECO:0000256" key="6">
    <source>
        <dbReference type="ARBA" id="ARBA00023136"/>
    </source>
</evidence>
<accession>A0ABU0YR70</accession>
<feature type="transmembrane region" description="Helical" evidence="8">
    <location>
        <begin position="138"/>
        <end position="157"/>
    </location>
</feature>
<reference evidence="11" key="1">
    <citation type="submission" date="2023-08" db="EMBL/GenBank/DDBJ databases">
        <title>Rhodospirillaceae gen. nov., a novel taxon isolated from the Yangtze River Yuezi River estuary sludge.</title>
        <authorList>
            <person name="Ruan L."/>
        </authorList>
    </citation>
    <scope>NUCLEOTIDE SEQUENCE [LARGE SCALE GENOMIC DNA]</scope>
    <source>
        <strain evidence="11">R-7</strain>
    </source>
</reference>
<dbReference type="EMBL" id="JAUYVI010000006">
    <property type="protein sequence ID" value="MDQ7250204.1"/>
    <property type="molecule type" value="Genomic_DNA"/>
</dbReference>
<dbReference type="Gene3D" id="3.40.50.720">
    <property type="entry name" value="NAD(P)-binding Rossmann-like Domain"/>
    <property type="match status" value="1"/>
</dbReference>
<gene>
    <name evidence="10" type="ORF">Q8A70_21110</name>
</gene>
<evidence type="ECO:0000256" key="2">
    <source>
        <dbReference type="ARBA" id="ARBA00006464"/>
    </source>
</evidence>
<dbReference type="PANTHER" id="PTHR30576:SF0">
    <property type="entry name" value="UNDECAPRENYL-PHOSPHATE N-ACETYLGALACTOSAMINYL 1-PHOSPHATE TRANSFERASE-RELATED"/>
    <property type="match status" value="1"/>
</dbReference>
<keyword evidence="3" id="KW-0808">Transferase</keyword>
<sequence length="500" mass="55484">MDMRSPSRKLELLGLASPVAKRGPAGRLQPQQLSYISLVIDLSLFLGAGFVSWIVAAVPSADIYRLMALGITGMACIIFLGFGRALRVHDPLLLLHTTALSRMPRMIVCTGVPLLVPLVMSLLFIRSGETEVHRLISWLLWFELIAMSATIVAHGFFQIVRPMLSNLVLARQRVAIIGSGESAVRLIKWVELTAPGLFEIIGVFDDRDRGRTLNSSIAHQIRGSTADLIELYKSAAFDKVVIALPHSAEARLLDLLRGLRVLPVDIVLAPDLMGFNAADQETAEMAGLKLHSLAHRPIRAPQRLLKSAIDFAAASVALLFLSPLLLLIAGIIKFDSEGPIFFRQRRQGLGDRLFDVYKFRTMHVALSDPKGANQTKRGDPRVTRIGAFLRKTSLDELPQLINVLRGEMSLVGPRPHTPHMLIGDKKHYEIVSEYSFRHRVKPGITGLAQVNGCRGAVDTPDQLKARVDLDLYYIDHWSLWLDIKILWRTAFVCLSGRNAF</sequence>
<dbReference type="NCBIfam" id="TIGR03025">
    <property type="entry name" value="EPS_sugtrans"/>
    <property type="match status" value="1"/>
</dbReference>
<name>A0ABU0YR70_9PROT</name>